<sequence>MLISISGVLIALIASFAPAAVFDVEYPVPVGPRSTSLKARREALHATQLALDALEEPFPALHMFHGYTPNLAHSEFVYTPRVDTTSAMLRTYTPNFAPIEFVYTLSVDASSTIGLPSLSSPCWDYTLAALPFLILAFCFSCRMWRRCFQCFLSPSLILLLVHTFDMPSSIGARLWCIVVVNTAGILFPVVSTRLARLVLVAKPAIVRLGLHLCRLHLIAMDSMELELVSQLLVPAVLQVAAMAKSYQCMVQKAVELMSGNHFVNSIPRVFLATEALVSTVKGMIFLQVSLVFQRAIFYLAVIPVDLDPYQLLVATDAAVTEGLELRRLVDALVVQTTVQGTPVKENAEPIIPPGDDILLSRQSSRLRMHSAPGNLVFAAASIPAAVIPRAVAPTPLVEPSVCVCQPDPVRIASKLPVPASSSPVTSAPDLVLVPASPTPAPQPAPVFPFHATTRVMPIPLATPSLRHDISIIYQTAPHNHASAVVGPDLIYSTGPVPLGSMRSPPRKARHVRRGPPVVCHGGSNTTMHDTSARALAEAQQRDALKYYRAQHRPGALAQQLNAAAQGRALGAR</sequence>
<keyword evidence="4" id="KW-1185">Reference proteome</keyword>
<evidence type="ECO:0000256" key="1">
    <source>
        <dbReference type="SAM" id="Phobius"/>
    </source>
</evidence>
<dbReference type="Proteomes" id="UP001222325">
    <property type="component" value="Unassembled WGS sequence"/>
</dbReference>
<keyword evidence="1" id="KW-1133">Transmembrane helix</keyword>
<gene>
    <name evidence="3" type="ORF">B0H15DRAFT_843610</name>
</gene>
<feature type="transmembrane region" description="Helical" evidence="1">
    <location>
        <begin position="170"/>
        <end position="190"/>
    </location>
</feature>
<comment type="caution">
    <text evidence="3">The sequence shown here is derived from an EMBL/GenBank/DDBJ whole genome shotgun (WGS) entry which is preliminary data.</text>
</comment>
<evidence type="ECO:0000313" key="3">
    <source>
        <dbReference type="EMBL" id="KAJ7087340.1"/>
    </source>
</evidence>
<proteinExistence type="predicted"/>
<feature type="chain" id="PRO_5042069561" evidence="2">
    <location>
        <begin position="20"/>
        <end position="572"/>
    </location>
</feature>
<name>A0AAD6U759_9AGAR</name>
<feature type="signal peptide" evidence="2">
    <location>
        <begin position="1"/>
        <end position="19"/>
    </location>
</feature>
<feature type="transmembrane region" description="Helical" evidence="1">
    <location>
        <begin position="123"/>
        <end position="140"/>
    </location>
</feature>
<keyword evidence="1" id="KW-0812">Transmembrane</keyword>
<organism evidence="3 4">
    <name type="scientific">Mycena belliarum</name>
    <dbReference type="NCBI Taxonomy" id="1033014"/>
    <lineage>
        <taxon>Eukaryota</taxon>
        <taxon>Fungi</taxon>
        <taxon>Dikarya</taxon>
        <taxon>Basidiomycota</taxon>
        <taxon>Agaricomycotina</taxon>
        <taxon>Agaricomycetes</taxon>
        <taxon>Agaricomycetidae</taxon>
        <taxon>Agaricales</taxon>
        <taxon>Marasmiineae</taxon>
        <taxon>Mycenaceae</taxon>
        <taxon>Mycena</taxon>
    </lineage>
</organism>
<keyword evidence="1" id="KW-0472">Membrane</keyword>
<dbReference type="EMBL" id="JARJCN010000029">
    <property type="protein sequence ID" value="KAJ7087340.1"/>
    <property type="molecule type" value="Genomic_DNA"/>
</dbReference>
<evidence type="ECO:0000256" key="2">
    <source>
        <dbReference type="SAM" id="SignalP"/>
    </source>
</evidence>
<evidence type="ECO:0000313" key="4">
    <source>
        <dbReference type="Proteomes" id="UP001222325"/>
    </source>
</evidence>
<reference evidence="3" key="1">
    <citation type="submission" date="2023-03" db="EMBL/GenBank/DDBJ databases">
        <title>Massive genome expansion in bonnet fungi (Mycena s.s.) driven by repeated elements and novel gene families across ecological guilds.</title>
        <authorList>
            <consortium name="Lawrence Berkeley National Laboratory"/>
            <person name="Harder C.B."/>
            <person name="Miyauchi S."/>
            <person name="Viragh M."/>
            <person name="Kuo A."/>
            <person name="Thoen E."/>
            <person name="Andreopoulos B."/>
            <person name="Lu D."/>
            <person name="Skrede I."/>
            <person name="Drula E."/>
            <person name="Henrissat B."/>
            <person name="Morin E."/>
            <person name="Kohler A."/>
            <person name="Barry K."/>
            <person name="LaButti K."/>
            <person name="Morin E."/>
            <person name="Salamov A."/>
            <person name="Lipzen A."/>
            <person name="Mereny Z."/>
            <person name="Hegedus B."/>
            <person name="Baldrian P."/>
            <person name="Stursova M."/>
            <person name="Weitz H."/>
            <person name="Taylor A."/>
            <person name="Grigoriev I.V."/>
            <person name="Nagy L.G."/>
            <person name="Martin F."/>
            <person name="Kauserud H."/>
        </authorList>
    </citation>
    <scope>NUCLEOTIDE SEQUENCE</scope>
    <source>
        <strain evidence="3">CBHHK173m</strain>
    </source>
</reference>
<keyword evidence="2" id="KW-0732">Signal</keyword>
<accession>A0AAD6U759</accession>
<protein>
    <submittedName>
        <fullName evidence="3">Uncharacterized protein</fullName>
    </submittedName>
</protein>
<dbReference type="AlphaFoldDB" id="A0AAD6U759"/>